<dbReference type="InterPro" id="IPR003825">
    <property type="entry name" value="Colicin-V_CvpA"/>
</dbReference>
<dbReference type="GO" id="GO:0016020">
    <property type="term" value="C:membrane"/>
    <property type="evidence" value="ECO:0007669"/>
    <property type="project" value="UniProtKB-SubCell"/>
</dbReference>
<dbReference type="eggNOG" id="ENOG5032RY3">
    <property type="taxonomic scope" value="Bacteria"/>
</dbReference>
<evidence type="ECO:0000256" key="3">
    <source>
        <dbReference type="ARBA" id="ARBA00022989"/>
    </source>
</evidence>
<feature type="transmembrane region" description="Helical" evidence="5">
    <location>
        <begin position="28"/>
        <end position="53"/>
    </location>
</feature>
<dbReference type="Proteomes" id="UP000003136">
    <property type="component" value="Unassembled WGS sequence"/>
</dbReference>
<proteinExistence type="predicted"/>
<comment type="subcellular location">
    <subcellularLocation>
        <location evidence="1">Membrane</location>
        <topology evidence="1">Multi-pass membrane protein</topology>
    </subcellularLocation>
</comment>
<evidence type="ECO:0000256" key="2">
    <source>
        <dbReference type="ARBA" id="ARBA00022692"/>
    </source>
</evidence>
<comment type="caution">
    <text evidence="6">The sequence shown here is derived from an EMBL/GenBank/DDBJ whole genome shotgun (WGS) entry which is preliminary data.</text>
</comment>
<feature type="transmembrane region" description="Helical" evidence="5">
    <location>
        <begin position="202"/>
        <end position="225"/>
    </location>
</feature>
<evidence type="ECO:0008006" key="8">
    <source>
        <dbReference type="Google" id="ProtNLM"/>
    </source>
</evidence>
<dbReference type="HOGENOM" id="CLU_079301_0_0_9"/>
<feature type="transmembrane region" description="Helical" evidence="5">
    <location>
        <begin position="153"/>
        <end position="182"/>
    </location>
</feature>
<reference evidence="6 7" key="2">
    <citation type="submission" date="2008-11" db="EMBL/GenBank/DDBJ databases">
        <authorList>
            <person name="Fulton L."/>
            <person name="Clifton S."/>
            <person name="Fulton B."/>
            <person name="Xu J."/>
            <person name="Minx P."/>
            <person name="Pepin K.H."/>
            <person name="Johnson M."/>
            <person name="Bhonagiri V."/>
            <person name="Nash W.E."/>
            <person name="Mardis E.R."/>
            <person name="Wilson R.K."/>
        </authorList>
    </citation>
    <scope>NUCLEOTIDE SEQUENCE [LARGE SCALE GENOMIC DNA]</scope>
    <source>
        <strain evidence="6 7">ATCC 43243</strain>
    </source>
</reference>
<dbReference type="EMBL" id="ABVQ01000034">
    <property type="protein sequence ID" value="EEC58287.1"/>
    <property type="molecule type" value="Genomic_DNA"/>
</dbReference>
<accession>B7AP13</accession>
<dbReference type="Pfam" id="PF02674">
    <property type="entry name" value="Colicin_V"/>
    <property type="match status" value="1"/>
</dbReference>
<name>B7AP13_9FIRM</name>
<reference evidence="6 7" key="1">
    <citation type="submission" date="2008-11" db="EMBL/GenBank/DDBJ databases">
        <title>Draft genome sequence of Bacteroides pectinophilus (ATCC 43243).</title>
        <authorList>
            <person name="Sudarsanam P."/>
            <person name="Ley R."/>
            <person name="Guruge J."/>
            <person name="Turnbaugh P.J."/>
            <person name="Mahowald M."/>
            <person name="Liep D."/>
            <person name="Gordon J."/>
        </authorList>
    </citation>
    <scope>NUCLEOTIDE SEQUENCE [LARGE SCALE GENOMIC DNA]</scope>
    <source>
        <strain evidence="6 7">ATCC 43243</strain>
    </source>
</reference>
<dbReference type="AlphaFoldDB" id="B7AP13"/>
<keyword evidence="2 5" id="KW-0812">Transmembrane</keyword>
<evidence type="ECO:0000313" key="6">
    <source>
        <dbReference type="EMBL" id="EEC58287.1"/>
    </source>
</evidence>
<evidence type="ECO:0000313" key="7">
    <source>
        <dbReference type="Proteomes" id="UP000003136"/>
    </source>
</evidence>
<sequence length="262" mass="28085">MNWLLILIIAVFALYAWSGWRRGMIMIVMSFAAMIGSVVVTSAAAPALSGYVMDNTAIYETIRQNTYDSLKSRGVVSQAIESAGEEAGISDAGSIDISELGGKFDDFIEEVIQQIPLPEAVRDKVASAAIGGTISGSANNTASKLEDAITGFVAVRIAGMIISSACYIIVFAVVYVVIRLLLRLANGISRLPLIKEVNKTLGILFGIIKALLIVWLFFVAVAVLYNTAFSQAVMTCVNDNAFLAWLYNNNIIMNILVGAVMG</sequence>
<evidence type="ECO:0000256" key="5">
    <source>
        <dbReference type="SAM" id="Phobius"/>
    </source>
</evidence>
<evidence type="ECO:0000256" key="1">
    <source>
        <dbReference type="ARBA" id="ARBA00004141"/>
    </source>
</evidence>
<keyword evidence="3 5" id="KW-1133">Transmembrane helix</keyword>
<organism evidence="6 7">
    <name type="scientific">[Bacteroides] pectinophilus ATCC 43243</name>
    <dbReference type="NCBI Taxonomy" id="483218"/>
    <lineage>
        <taxon>Bacteria</taxon>
        <taxon>Bacillati</taxon>
        <taxon>Bacillota</taxon>
        <taxon>Clostridia</taxon>
        <taxon>Eubacteriales</taxon>
    </lineage>
</organism>
<protein>
    <recommendedName>
        <fullName evidence="8">Colicin V production protein</fullName>
    </recommendedName>
</protein>
<gene>
    <name evidence="6" type="ORF">BACPEC_00417</name>
</gene>
<keyword evidence="4 5" id="KW-0472">Membrane</keyword>
<dbReference type="GO" id="GO:0009403">
    <property type="term" value="P:toxin biosynthetic process"/>
    <property type="evidence" value="ECO:0007669"/>
    <property type="project" value="InterPro"/>
</dbReference>
<dbReference type="STRING" id="483218.BACPEC_00417"/>
<evidence type="ECO:0000256" key="4">
    <source>
        <dbReference type="ARBA" id="ARBA00023136"/>
    </source>
</evidence>
<keyword evidence="7" id="KW-1185">Reference proteome</keyword>